<proteinExistence type="predicted"/>
<feature type="transmembrane region" description="Helical" evidence="1">
    <location>
        <begin position="51"/>
        <end position="68"/>
    </location>
</feature>
<dbReference type="Proteomes" id="UP000198318">
    <property type="component" value="Unassembled WGS sequence"/>
</dbReference>
<evidence type="ECO:0000256" key="1">
    <source>
        <dbReference type="SAM" id="Phobius"/>
    </source>
</evidence>
<protein>
    <submittedName>
        <fullName evidence="2">Uncharacterized protein</fullName>
    </submittedName>
</protein>
<keyword evidence="3" id="KW-1185">Reference proteome</keyword>
<reference evidence="2 3" key="1">
    <citation type="submission" date="2017-06" db="EMBL/GenBank/DDBJ databases">
        <authorList>
            <person name="Kim H.J."/>
            <person name="Triplett B.A."/>
        </authorList>
    </citation>
    <scope>NUCLEOTIDE SEQUENCE [LARGE SCALE GENOMIC DNA]</scope>
    <source>
        <strain evidence="2 3">DSM 44715</strain>
    </source>
</reference>
<name>A0A239MR28_9ACTN</name>
<gene>
    <name evidence="2" type="ORF">SAMN05443665_103123</name>
</gene>
<evidence type="ECO:0000313" key="3">
    <source>
        <dbReference type="Proteomes" id="UP000198318"/>
    </source>
</evidence>
<organism evidence="2 3">
    <name type="scientific">Actinomadura meyerae</name>
    <dbReference type="NCBI Taxonomy" id="240840"/>
    <lineage>
        <taxon>Bacteria</taxon>
        <taxon>Bacillati</taxon>
        <taxon>Actinomycetota</taxon>
        <taxon>Actinomycetes</taxon>
        <taxon>Streptosporangiales</taxon>
        <taxon>Thermomonosporaceae</taxon>
        <taxon>Actinomadura</taxon>
    </lineage>
</organism>
<keyword evidence="1" id="KW-0812">Transmembrane</keyword>
<accession>A0A239MR28</accession>
<dbReference type="EMBL" id="FZOR01000031">
    <property type="protein sequence ID" value="SNT45287.1"/>
    <property type="molecule type" value="Genomic_DNA"/>
</dbReference>
<evidence type="ECO:0000313" key="2">
    <source>
        <dbReference type="EMBL" id="SNT45287.1"/>
    </source>
</evidence>
<keyword evidence="1" id="KW-1133">Transmembrane helix</keyword>
<sequence>MRGDGLLILGLAALAIYTGVHWERARRSVTDLRLSRRRIATLRRTAARERGHVMLISAVAVAAFFLAVRYG</sequence>
<dbReference type="AlphaFoldDB" id="A0A239MR28"/>
<dbReference type="RefSeq" id="WP_089328978.1">
    <property type="nucleotide sequence ID" value="NZ_FZOR01000031.1"/>
</dbReference>
<keyword evidence="1" id="KW-0472">Membrane</keyword>